<gene>
    <name evidence="2" type="ORF">D9613_012406</name>
</gene>
<feature type="compositionally biased region" description="Basic residues" evidence="1">
    <location>
        <begin position="700"/>
        <end position="709"/>
    </location>
</feature>
<feature type="region of interest" description="Disordered" evidence="1">
    <location>
        <begin position="699"/>
        <end position="738"/>
    </location>
</feature>
<accession>A0A8H4VPW7</accession>
<name>A0A8H4VPW7_9AGAR</name>
<keyword evidence="3" id="KW-1185">Reference proteome</keyword>
<sequence length="850" mass="95639">MQYSLGDSHGGRPAVSCILLKDIVTAKPVMCRLERFACKGLKICEYFDRISLNSSPKPGSSHRQLDVKEEIFNRTLGFACALLKSGCAFDAIDDFATSANVPYESEHDYFSRSNSLSSESDESEAEDCVSHVTDSGSSSQRCYGKMVVRYNTFGKAHIQCEFRKHTDTAHLIIRNLDEFEVPYLEGLLTGNQCLTINTFKHMSYGNFTSVTFANYHRFSNGELRQGSLLRHRTRNCEVMYNIYTPHDLTVCPQVLIVSKGVHSHHMPSPVKTPPPIRDLFYSLLKTLDWKLADATPRRIVVDSGFICGLRDCLEWNKTGDPSLVDLHPSLGNLDHARRLIDKHRLEFFPNGTGFSGVQLLVKGVSAAGAPLETEDEAPLDEQYVRCAETHTLEDGTIFYLVICMSPPMSAYLMQAEFLSIDTSFKRIQDKWQEFEIETWDSNHCSDSVELKPLQPPNHRMRISSSLPEYLISLLRTQDFLCISGIFMGVDCGISIVTADAHKGQALGLGLYCQSLCKTLDGFCVYEPTRRLDSLTPYDHLKRCLRLCTVHFARNIHELRSHITYEVKEAMMSLASSEPHPNIEAAFTVIQNGGKKARAWLKDKRTGSPFALPALYQPYSLIPRNIWKAAPTSSNGNEQSHRNVNRDGVGLTLLGAAMRGWHYDRRAFVSLDLSASLGVHSRDQQATYAFRSQRSITRHVNVQRRTAKRLPRNEEEATPDTVAPLTTTLPVGSPDDGSGSQHIELYENTYEYSSSDPPAFEMAYKPHQAVPNDNYPSVELSHAVDEEMSSLRDERISNRYEPSEPVLFYVKNRSFQEGPFEDNFSSPDLPFPTYDPSLHHSSFSSLENALG</sequence>
<dbReference type="AlphaFoldDB" id="A0A8H4VPW7"/>
<dbReference type="EMBL" id="JAACJL010000033">
    <property type="protein sequence ID" value="KAF4615734.1"/>
    <property type="molecule type" value="Genomic_DNA"/>
</dbReference>
<dbReference type="Proteomes" id="UP000521872">
    <property type="component" value="Unassembled WGS sequence"/>
</dbReference>
<evidence type="ECO:0000313" key="2">
    <source>
        <dbReference type="EMBL" id="KAF4615734.1"/>
    </source>
</evidence>
<evidence type="ECO:0000313" key="3">
    <source>
        <dbReference type="Proteomes" id="UP000521872"/>
    </source>
</evidence>
<comment type="caution">
    <text evidence="2">The sequence shown here is derived from an EMBL/GenBank/DDBJ whole genome shotgun (WGS) entry which is preliminary data.</text>
</comment>
<protein>
    <submittedName>
        <fullName evidence="2">Uncharacterized protein</fullName>
    </submittedName>
</protein>
<reference evidence="2 3" key="1">
    <citation type="submission" date="2019-12" db="EMBL/GenBank/DDBJ databases">
        <authorList>
            <person name="Floudas D."/>
            <person name="Bentzer J."/>
            <person name="Ahren D."/>
            <person name="Johansson T."/>
            <person name="Persson P."/>
            <person name="Tunlid A."/>
        </authorList>
    </citation>
    <scope>NUCLEOTIDE SEQUENCE [LARGE SCALE GENOMIC DNA]</scope>
    <source>
        <strain evidence="2 3">CBS 102.39</strain>
    </source>
</reference>
<evidence type="ECO:0000256" key="1">
    <source>
        <dbReference type="SAM" id="MobiDB-lite"/>
    </source>
</evidence>
<proteinExistence type="predicted"/>
<organism evidence="2 3">
    <name type="scientific">Agrocybe pediades</name>
    <dbReference type="NCBI Taxonomy" id="84607"/>
    <lineage>
        <taxon>Eukaryota</taxon>
        <taxon>Fungi</taxon>
        <taxon>Dikarya</taxon>
        <taxon>Basidiomycota</taxon>
        <taxon>Agaricomycotina</taxon>
        <taxon>Agaricomycetes</taxon>
        <taxon>Agaricomycetidae</taxon>
        <taxon>Agaricales</taxon>
        <taxon>Agaricineae</taxon>
        <taxon>Strophariaceae</taxon>
        <taxon>Agrocybe</taxon>
    </lineage>
</organism>